<comment type="caution">
    <text evidence="6">The sequence shown here is derived from an EMBL/GenBank/DDBJ whole genome shotgun (WGS) entry which is preliminary data.</text>
</comment>
<evidence type="ECO:0000256" key="1">
    <source>
        <dbReference type="ARBA" id="ARBA00009437"/>
    </source>
</evidence>
<proteinExistence type="inferred from homology"/>
<evidence type="ECO:0000313" key="6">
    <source>
        <dbReference type="EMBL" id="GLB67860.1"/>
    </source>
</evidence>
<evidence type="ECO:0000256" key="4">
    <source>
        <dbReference type="ARBA" id="ARBA00023163"/>
    </source>
</evidence>
<protein>
    <submittedName>
        <fullName evidence="6">LysR family transcriptional regulator</fullName>
    </submittedName>
</protein>
<dbReference type="Gene3D" id="3.40.190.10">
    <property type="entry name" value="Periplasmic binding protein-like II"/>
    <property type="match status" value="2"/>
</dbReference>
<name>A0ABQ5MV83_9MICC</name>
<dbReference type="InterPro" id="IPR005119">
    <property type="entry name" value="LysR_subst-bd"/>
</dbReference>
<sequence length="324" mass="35188">MQNMSSTNSFVHLRTLLAVLEAGSHSAAAKELGYTTSAVSQQVAALEKALGVALFERGARNLWPTPAGVAMARHARTLLTQLAHAEDEMSSYAHGDRGRLKVGASGTVAAQLLPKAMARILDRRPEAELRVEDIQSADLPDAVLSGEVDLGIVYEYPLLPAKRHPDLKYRLVLDEEMVILRGGPNTERDERVGLEALAEEVWSTNASGSDSEQVLQLLCAEAGFSPRIRFNSNDFDVIRGLVSEQLAVALVPALALGIDRNIKMQRLSGAPPRRRIYGVRRCTDPNPLLPDMLEALDAAASNFLDWTATAFLTRLTSPLASTRS</sequence>
<dbReference type="SUPFAM" id="SSF53850">
    <property type="entry name" value="Periplasmic binding protein-like II"/>
    <property type="match status" value="1"/>
</dbReference>
<dbReference type="InterPro" id="IPR036388">
    <property type="entry name" value="WH-like_DNA-bd_sf"/>
</dbReference>
<dbReference type="Proteomes" id="UP001209654">
    <property type="component" value="Unassembled WGS sequence"/>
</dbReference>
<dbReference type="PANTHER" id="PTHR30346">
    <property type="entry name" value="TRANSCRIPTIONAL DUAL REGULATOR HCAR-RELATED"/>
    <property type="match status" value="1"/>
</dbReference>
<organism evidence="6 7">
    <name type="scientific">Arthrobacter mangrovi</name>
    <dbReference type="NCBI Taxonomy" id="2966350"/>
    <lineage>
        <taxon>Bacteria</taxon>
        <taxon>Bacillati</taxon>
        <taxon>Actinomycetota</taxon>
        <taxon>Actinomycetes</taxon>
        <taxon>Micrococcales</taxon>
        <taxon>Micrococcaceae</taxon>
        <taxon>Arthrobacter</taxon>
    </lineage>
</organism>
<keyword evidence="7" id="KW-1185">Reference proteome</keyword>
<evidence type="ECO:0000313" key="7">
    <source>
        <dbReference type="Proteomes" id="UP001209654"/>
    </source>
</evidence>
<dbReference type="Pfam" id="PF00126">
    <property type="entry name" value="HTH_1"/>
    <property type="match status" value="1"/>
</dbReference>
<dbReference type="PROSITE" id="PS50931">
    <property type="entry name" value="HTH_LYSR"/>
    <property type="match status" value="1"/>
</dbReference>
<keyword evidence="2" id="KW-0805">Transcription regulation</keyword>
<evidence type="ECO:0000256" key="3">
    <source>
        <dbReference type="ARBA" id="ARBA00023125"/>
    </source>
</evidence>
<dbReference type="PANTHER" id="PTHR30346:SF29">
    <property type="entry name" value="LYSR SUBSTRATE-BINDING"/>
    <property type="match status" value="1"/>
</dbReference>
<dbReference type="Gene3D" id="1.10.10.10">
    <property type="entry name" value="Winged helix-like DNA-binding domain superfamily/Winged helix DNA-binding domain"/>
    <property type="match status" value="1"/>
</dbReference>
<evidence type="ECO:0000259" key="5">
    <source>
        <dbReference type="PROSITE" id="PS50931"/>
    </source>
</evidence>
<dbReference type="PRINTS" id="PR00039">
    <property type="entry name" value="HTHLYSR"/>
</dbReference>
<dbReference type="InterPro" id="IPR000847">
    <property type="entry name" value="LysR_HTH_N"/>
</dbReference>
<comment type="similarity">
    <text evidence="1">Belongs to the LysR transcriptional regulatory family.</text>
</comment>
<dbReference type="InterPro" id="IPR036390">
    <property type="entry name" value="WH_DNA-bd_sf"/>
</dbReference>
<dbReference type="EMBL" id="BRVS01000009">
    <property type="protein sequence ID" value="GLB67860.1"/>
    <property type="molecule type" value="Genomic_DNA"/>
</dbReference>
<evidence type="ECO:0000256" key="2">
    <source>
        <dbReference type="ARBA" id="ARBA00023015"/>
    </source>
</evidence>
<dbReference type="Pfam" id="PF03466">
    <property type="entry name" value="LysR_substrate"/>
    <property type="match status" value="1"/>
</dbReference>
<accession>A0ABQ5MV83</accession>
<keyword evidence="4" id="KW-0804">Transcription</keyword>
<feature type="domain" description="HTH lysR-type" evidence="5">
    <location>
        <begin position="12"/>
        <end position="65"/>
    </location>
</feature>
<gene>
    <name evidence="6" type="ORF">AHIS1636_23000</name>
</gene>
<keyword evidence="3" id="KW-0238">DNA-binding</keyword>
<dbReference type="SUPFAM" id="SSF46785">
    <property type="entry name" value="Winged helix' DNA-binding domain"/>
    <property type="match status" value="1"/>
</dbReference>
<reference evidence="6 7" key="1">
    <citation type="journal article" date="2023" name="Int. J. Syst. Evol. Microbiol.">
        <title>Arthrobacter mangrovi sp. nov., an actinobacterium isolated from the rhizosphere of a mangrove.</title>
        <authorList>
            <person name="Hamada M."/>
            <person name="Saitou S."/>
            <person name="Enomoto N."/>
            <person name="Nanri K."/>
            <person name="Hidaka K."/>
            <person name="Miura T."/>
            <person name="Tamura T."/>
        </authorList>
    </citation>
    <scope>NUCLEOTIDE SEQUENCE [LARGE SCALE GENOMIC DNA]</scope>
    <source>
        <strain evidence="6 7">NBRC 112813</strain>
    </source>
</reference>